<dbReference type="RefSeq" id="WP_077572554.1">
    <property type="nucleotide sequence ID" value="NZ_JARZGB010000049.1"/>
</dbReference>
<accession>A0A423P9L2</accession>
<dbReference type="InterPro" id="IPR009057">
    <property type="entry name" value="Homeodomain-like_sf"/>
</dbReference>
<keyword evidence="2" id="KW-0238">DNA-binding</keyword>
<dbReference type="EMBL" id="MOBZ01000004">
    <property type="protein sequence ID" value="ROO12153.1"/>
    <property type="molecule type" value="Genomic_DNA"/>
</dbReference>
<dbReference type="Pfam" id="PF12833">
    <property type="entry name" value="HTH_18"/>
    <property type="match status" value="1"/>
</dbReference>
<evidence type="ECO:0000313" key="6">
    <source>
        <dbReference type="Proteomes" id="UP000283619"/>
    </source>
</evidence>
<evidence type="ECO:0000313" key="5">
    <source>
        <dbReference type="EMBL" id="ROO12153.1"/>
    </source>
</evidence>
<name>A0A423P9L2_PSEFL</name>
<organism evidence="5 6">
    <name type="scientific">Pseudomonas fluorescens</name>
    <dbReference type="NCBI Taxonomy" id="294"/>
    <lineage>
        <taxon>Bacteria</taxon>
        <taxon>Pseudomonadati</taxon>
        <taxon>Pseudomonadota</taxon>
        <taxon>Gammaproteobacteria</taxon>
        <taxon>Pseudomonadales</taxon>
        <taxon>Pseudomonadaceae</taxon>
        <taxon>Pseudomonas</taxon>
    </lineage>
</organism>
<dbReference type="AlphaFoldDB" id="A0A423P9L2"/>
<dbReference type="Pfam" id="PF01965">
    <property type="entry name" value="DJ-1_PfpI"/>
    <property type="match status" value="1"/>
</dbReference>
<keyword evidence="3" id="KW-0804">Transcription</keyword>
<dbReference type="SUPFAM" id="SSF52317">
    <property type="entry name" value="Class I glutamine amidotransferase-like"/>
    <property type="match status" value="1"/>
</dbReference>
<dbReference type="InterPro" id="IPR029062">
    <property type="entry name" value="Class_I_gatase-like"/>
</dbReference>
<feature type="domain" description="HTH araC/xylS-type" evidence="4">
    <location>
        <begin position="234"/>
        <end position="333"/>
    </location>
</feature>
<proteinExistence type="predicted"/>
<comment type="caution">
    <text evidence="5">The sequence shown here is derived from an EMBL/GenBank/DDBJ whole genome shotgun (WGS) entry which is preliminary data.</text>
</comment>
<dbReference type="PANTHER" id="PTHR43130:SF3">
    <property type="entry name" value="HTH-TYPE TRANSCRIPTIONAL REGULATOR RV1931C"/>
    <property type="match status" value="1"/>
</dbReference>
<dbReference type="PANTHER" id="PTHR43130">
    <property type="entry name" value="ARAC-FAMILY TRANSCRIPTIONAL REGULATOR"/>
    <property type="match status" value="1"/>
</dbReference>
<dbReference type="PROSITE" id="PS01124">
    <property type="entry name" value="HTH_ARAC_FAMILY_2"/>
    <property type="match status" value="1"/>
</dbReference>
<dbReference type="GO" id="GO:0043565">
    <property type="term" value="F:sequence-specific DNA binding"/>
    <property type="evidence" value="ECO:0007669"/>
    <property type="project" value="InterPro"/>
</dbReference>
<sequence length="338" mass="37274">MSSAFPQPRTSAAQSRDVVFIAYPRMSLLDLSGAQTVFWAASKALAERGQPGYQLHTASLDGGLVYTVEGLAVDTRALRDLDIATLDTLVVPGAPDICQTLDEHGELTDWLRREAPSAQRVVSVCSGAFLLAKAGLLDGCRAATHWAMCETLRERFPAIEVDADAIFIQQGTVWTSAGVTAGIDLALALVEADVGREVALQVARELVVYLKRPGGQAQYSTLLQAQVQESPLFDSLHLWLMDNLGDPKLSVERLAEQARMSLRNFTRVYKQNTGRTPSKAIELFRLEAAKRLLENSTHNIDKVARLCGFGDEERLRACFQRHLSISPRDYRSRFSREG</sequence>
<dbReference type="Proteomes" id="UP000283619">
    <property type="component" value="Unassembled WGS sequence"/>
</dbReference>
<reference evidence="5 6" key="1">
    <citation type="submission" date="2016-10" db="EMBL/GenBank/DDBJ databases">
        <title>Comparative genome analysis of multiple Pseudomonas spp. focuses on biocontrol and plant growth promoting traits.</title>
        <authorList>
            <person name="Tao X.-Y."/>
            <person name="Taylor C.G."/>
        </authorList>
    </citation>
    <scope>NUCLEOTIDE SEQUENCE [LARGE SCALE GENOMIC DNA]</scope>
    <source>
        <strain evidence="5 6">36G2</strain>
    </source>
</reference>
<keyword evidence="1" id="KW-0805">Transcription regulation</keyword>
<dbReference type="GO" id="GO:0003700">
    <property type="term" value="F:DNA-binding transcription factor activity"/>
    <property type="evidence" value="ECO:0007669"/>
    <property type="project" value="InterPro"/>
</dbReference>
<dbReference type="Gene3D" id="3.40.50.880">
    <property type="match status" value="1"/>
</dbReference>
<dbReference type="GO" id="GO:0009893">
    <property type="term" value="P:positive regulation of metabolic process"/>
    <property type="evidence" value="ECO:0007669"/>
    <property type="project" value="UniProtKB-ARBA"/>
</dbReference>
<evidence type="ECO:0000256" key="3">
    <source>
        <dbReference type="ARBA" id="ARBA00023163"/>
    </source>
</evidence>
<dbReference type="InterPro" id="IPR052158">
    <property type="entry name" value="INH-QAR"/>
</dbReference>
<gene>
    <name evidence="5" type="ORF">BK673_06310</name>
</gene>
<dbReference type="InterPro" id="IPR018062">
    <property type="entry name" value="HTH_AraC-typ_CS"/>
</dbReference>
<evidence type="ECO:0000256" key="2">
    <source>
        <dbReference type="ARBA" id="ARBA00023125"/>
    </source>
</evidence>
<protein>
    <submittedName>
        <fullName evidence="5">AraC family transcriptional regulator</fullName>
    </submittedName>
</protein>
<dbReference type="InterPro" id="IPR002818">
    <property type="entry name" value="DJ-1/PfpI"/>
</dbReference>
<dbReference type="SUPFAM" id="SSF46689">
    <property type="entry name" value="Homeodomain-like"/>
    <property type="match status" value="2"/>
</dbReference>
<dbReference type="CDD" id="cd03137">
    <property type="entry name" value="GATase1_AraC_1"/>
    <property type="match status" value="1"/>
</dbReference>
<evidence type="ECO:0000256" key="1">
    <source>
        <dbReference type="ARBA" id="ARBA00023015"/>
    </source>
</evidence>
<dbReference type="Gene3D" id="1.10.10.60">
    <property type="entry name" value="Homeodomain-like"/>
    <property type="match status" value="1"/>
</dbReference>
<dbReference type="SMART" id="SM00342">
    <property type="entry name" value="HTH_ARAC"/>
    <property type="match status" value="1"/>
</dbReference>
<dbReference type="PROSITE" id="PS00041">
    <property type="entry name" value="HTH_ARAC_FAMILY_1"/>
    <property type="match status" value="1"/>
</dbReference>
<dbReference type="InterPro" id="IPR018060">
    <property type="entry name" value="HTH_AraC"/>
</dbReference>
<evidence type="ECO:0000259" key="4">
    <source>
        <dbReference type="PROSITE" id="PS01124"/>
    </source>
</evidence>